<dbReference type="InterPro" id="IPR036680">
    <property type="entry name" value="SPOR-like_sf"/>
</dbReference>
<dbReference type="RefSeq" id="WP_404314135.1">
    <property type="nucleotide sequence ID" value="NZ_JAUIYO010000001.1"/>
</dbReference>
<feature type="compositionally biased region" description="Low complexity" evidence="1">
    <location>
        <begin position="127"/>
        <end position="141"/>
    </location>
</feature>
<evidence type="ECO:0000313" key="3">
    <source>
        <dbReference type="EMBL" id="MFK2824531.1"/>
    </source>
</evidence>
<gene>
    <name evidence="3" type="ORF">QYG89_02310</name>
</gene>
<comment type="caution">
    <text evidence="3">The sequence shown here is derived from an EMBL/GenBank/DDBJ whole genome shotgun (WGS) entry which is preliminary data.</text>
</comment>
<keyword evidence="4" id="KW-1185">Reference proteome</keyword>
<name>A0ABW8I523_9BACI</name>
<dbReference type="EMBL" id="JAUIYO010000001">
    <property type="protein sequence ID" value="MFK2824531.1"/>
    <property type="molecule type" value="Genomic_DNA"/>
</dbReference>
<keyword evidence="2" id="KW-0472">Membrane</keyword>
<evidence type="ECO:0000256" key="2">
    <source>
        <dbReference type="SAM" id="Phobius"/>
    </source>
</evidence>
<feature type="transmembrane region" description="Helical" evidence="2">
    <location>
        <begin position="85"/>
        <end position="104"/>
    </location>
</feature>
<evidence type="ECO:0008006" key="5">
    <source>
        <dbReference type="Google" id="ProtNLM"/>
    </source>
</evidence>
<keyword evidence="2" id="KW-0812">Transmembrane</keyword>
<proteinExistence type="predicted"/>
<sequence>MDKPKKSQGVFITIGGKKKQERKELIVQSLKKGPIESAAAAEEPKKAEEEEFQWIFPNETERRDDVLKQYAPVEKAATKRATGKLFIIVISAVLIGVLFGYALVKIITQKEEAPPQAVLKEETVEQKAAAPSAPSAPTSPKTTSAMLLPLEITVVQGGVFSTKDAAASVKQQIKSVGLPAEIVAQNGQYTVLLAVSSTMETAKIVGGVYEQAGVSTYAKQTSVSPAEGLQGEAGKLAALLPVVAEESGKSAAGLSVDTGKLQEVNDQLKAIKIQANDEASAQLKKLLTAALTEAKSDQPQAAKTAQEKLLAFLSVYGK</sequence>
<protein>
    <recommendedName>
        <fullName evidence="5">SPOR domain-containing protein</fullName>
    </recommendedName>
</protein>
<keyword evidence="2" id="KW-1133">Transmembrane helix</keyword>
<evidence type="ECO:0000256" key="1">
    <source>
        <dbReference type="SAM" id="MobiDB-lite"/>
    </source>
</evidence>
<feature type="region of interest" description="Disordered" evidence="1">
    <location>
        <begin position="122"/>
        <end position="141"/>
    </location>
</feature>
<dbReference type="SUPFAM" id="SSF110997">
    <property type="entry name" value="Sporulation related repeat"/>
    <property type="match status" value="1"/>
</dbReference>
<dbReference type="Proteomes" id="UP001619911">
    <property type="component" value="Unassembled WGS sequence"/>
</dbReference>
<organism evidence="3 4">
    <name type="scientific">Bacillus lumedeiriae</name>
    <dbReference type="NCBI Taxonomy" id="3058829"/>
    <lineage>
        <taxon>Bacteria</taxon>
        <taxon>Bacillati</taxon>
        <taxon>Bacillota</taxon>
        <taxon>Bacilli</taxon>
        <taxon>Bacillales</taxon>
        <taxon>Bacillaceae</taxon>
        <taxon>Bacillus</taxon>
    </lineage>
</organism>
<accession>A0ABW8I523</accession>
<reference evidence="3 4" key="1">
    <citation type="submission" date="2023-07" db="EMBL/GenBank/DDBJ databases">
        <title>Bacillus lucianemedeirus sp. nov, a new species isolated from an immunobiological production facility.</title>
        <authorList>
            <person name="Costa L.V."/>
            <person name="Miranda R.V.S.L."/>
            <person name="Brandao M.L.L."/>
            <person name="Reis C.M.F."/>
            <person name="Frazao A.M."/>
            <person name="Cruz F.V."/>
            <person name="Baio P.V.P."/>
            <person name="Veras J.F.C."/>
            <person name="Ramos J.N."/>
            <person name="Vieira V."/>
        </authorList>
    </citation>
    <scope>NUCLEOTIDE SEQUENCE [LARGE SCALE GENOMIC DNA]</scope>
    <source>
        <strain evidence="3 4">B190/17</strain>
    </source>
</reference>
<dbReference type="Gene3D" id="3.30.70.1070">
    <property type="entry name" value="Sporulation related repeat"/>
    <property type="match status" value="1"/>
</dbReference>
<evidence type="ECO:0000313" key="4">
    <source>
        <dbReference type="Proteomes" id="UP001619911"/>
    </source>
</evidence>